<dbReference type="InterPro" id="IPR036873">
    <property type="entry name" value="Rhodanese-like_dom_sf"/>
</dbReference>
<dbReference type="AlphaFoldDB" id="A0AAV4DJV9"/>
<gene>
    <name evidence="2" type="ORF">PoB_007075100</name>
</gene>
<dbReference type="SMART" id="SM00450">
    <property type="entry name" value="RHOD"/>
    <property type="match status" value="1"/>
</dbReference>
<reference evidence="2 3" key="1">
    <citation type="journal article" date="2021" name="Elife">
        <title>Chloroplast acquisition without the gene transfer in kleptoplastic sea slugs, Plakobranchus ocellatus.</title>
        <authorList>
            <person name="Maeda T."/>
            <person name="Takahashi S."/>
            <person name="Yoshida T."/>
            <person name="Shimamura S."/>
            <person name="Takaki Y."/>
            <person name="Nagai Y."/>
            <person name="Toyoda A."/>
            <person name="Suzuki Y."/>
            <person name="Arimoto A."/>
            <person name="Ishii H."/>
            <person name="Satoh N."/>
            <person name="Nishiyama T."/>
            <person name="Hasebe M."/>
            <person name="Maruyama T."/>
            <person name="Minagawa J."/>
            <person name="Obokata J."/>
            <person name="Shigenobu S."/>
        </authorList>
    </citation>
    <scope>NUCLEOTIDE SEQUENCE [LARGE SCALE GENOMIC DNA]</scope>
</reference>
<dbReference type="Proteomes" id="UP000735302">
    <property type="component" value="Unassembled WGS sequence"/>
</dbReference>
<evidence type="ECO:0000313" key="3">
    <source>
        <dbReference type="Proteomes" id="UP000735302"/>
    </source>
</evidence>
<dbReference type="InterPro" id="IPR001763">
    <property type="entry name" value="Rhodanese-like_dom"/>
</dbReference>
<dbReference type="EMBL" id="BLXT01007949">
    <property type="protein sequence ID" value="GFO44246.1"/>
    <property type="molecule type" value="Genomic_DNA"/>
</dbReference>
<keyword evidence="3" id="KW-1185">Reference proteome</keyword>
<name>A0AAV4DJV9_9GAST</name>
<comment type="caution">
    <text evidence="2">The sequence shown here is derived from an EMBL/GenBank/DDBJ whole genome shotgun (WGS) entry which is preliminary data.</text>
</comment>
<evidence type="ECO:0000259" key="1">
    <source>
        <dbReference type="PROSITE" id="PS50206"/>
    </source>
</evidence>
<dbReference type="CDD" id="cd00158">
    <property type="entry name" value="RHOD"/>
    <property type="match status" value="1"/>
</dbReference>
<dbReference type="PROSITE" id="PS50206">
    <property type="entry name" value="RHODANESE_3"/>
    <property type="match status" value="1"/>
</dbReference>
<organism evidence="2 3">
    <name type="scientific">Plakobranchus ocellatus</name>
    <dbReference type="NCBI Taxonomy" id="259542"/>
    <lineage>
        <taxon>Eukaryota</taxon>
        <taxon>Metazoa</taxon>
        <taxon>Spiralia</taxon>
        <taxon>Lophotrochozoa</taxon>
        <taxon>Mollusca</taxon>
        <taxon>Gastropoda</taxon>
        <taxon>Heterobranchia</taxon>
        <taxon>Euthyneura</taxon>
        <taxon>Panpulmonata</taxon>
        <taxon>Sacoglossa</taxon>
        <taxon>Placobranchoidea</taxon>
        <taxon>Plakobranchidae</taxon>
        <taxon>Plakobranchus</taxon>
    </lineage>
</organism>
<protein>
    <submittedName>
        <fullName evidence="2">Histone-lysine N-methyltransferase SETMAR</fullName>
    </submittedName>
</protein>
<feature type="domain" description="Rhodanese" evidence="1">
    <location>
        <begin position="50"/>
        <end position="153"/>
    </location>
</feature>
<dbReference type="Pfam" id="PF00581">
    <property type="entry name" value="Rhodanese"/>
    <property type="match status" value="1"/>
</dbReference>
<evidence type="ECO:0000313" key="2">
    <source>
        <dbReference type="EMBL" id="GFO44246.1"/>
    </source>
</evidence>
<accession>A0AAV4DJV9</accession>
<dbReference type="Gene3D" id="3.40.250.10">
    <property type="entry name" value="Rhodanese-like domain"/>
    <property type="match status" value="1"/>
</dbReference>
<sequence>MSSSNSSASVEDESSPGFLMRSTIKSMSLKFSSVKNVSTGQLWSWLKTPQERQVFILDTRPVEEYNISHIENAVRVSHEDSDMNSLVQTLEQSLAGKPNPTVVCYCSVGYRSSVVAQNLQKFYKDSGKTPVPEIYNLAGSLFQWANEERPMVDSNGRQTHFAHPYTSFWGKLLHAQHRANVSS</sequence>
<dbReference type="SUPFAM" id="SSF52821">
    <property type="entry name" value="Rhodanese/Cell cycle control phosphatase"/>
    <property type="match status" value="1"/>
</dbReference>
<proteinExistence type="predicted"/>